<gene>
    <name evidence="1" type="ORF">Bccel_0203</name>
</gene>
<sequence length="188" mass="21658">MDVFSSNINSEDYSALISYEPFQNTKIPLWETVARLASINEFGLYMRESSDVIPLIHKELLEVNSETRKLFGRAGESNPWILSDSNRLKLYKMAQKLADLQDGKRIRIKRKTAAKSADVYTGILRLKIAIAMIIVFADSFKKVLPLEERFIQLHKDITYILTSALEIDAEIIKAMDTNRLKNFFKTYC</sequence>
<accession>A0A0L6JGE3</accession>
<proteinExistence type="predicted"/>
<evidence type="ECO:0000313" key="2">
    <source>
        <dbReference type="Proteomes" id="UP000036923"/>
    </source>
</evidence>
<organism evidence="1 2">
    <name type="scientific">Pseudobacteroides cellulosolvens ATCC 35603 = DSM 2933</name>
    <dbReference type="NCBI Taxonomy" id="398512"/>
    <lineage>
        <taxon>Bacteria</taxon>
        <taxon>Bacillati</taxon>
        <taxon>Bacillota</taxon>
        <taxon>Clostridia</taxon>
        <taxon>Eubacteriales</taxon>
        <taxon>Oscillospiraceae</taxon>
        <taxon>Pseudobacteroides</taxon>
    </lineage>
</organism>
<dbReference type="AlphaFoldDB" id="A0A0L6JGE3"/>
<dbReference type="eggNOG" id="ENOG503425K">
    <property type="taxonomic scope" value="Bacteria"/>
</dbReference>
<name>A0A0L6JGE3_9FIRM</name>
<reference evidence="2" key="1">
    <citation type="submission" date="2015-07" db="EMBL/GenBank/DDBJ databases">
        <title>Near-Complete Genome Sequence of the Cellulolytic Bacterium Bacteroides (Pseudobacteroides) cellulosolvens ATCC 35603.</title>
        <authorList>
            <person name="Dassa B."/>
            <person name="Utturkar S.M."/>
            <person name="Klingeman D.M."/>
            <person name="Hurt R.A."/>
            <person name="Keller M."/>
            <person name="Xu J."/>
            <person name="Reddy Y.H.K."/>
            <person name="Borovok I."/>
            <person name="Grinberg I.R."/>
            <person name="Lamed R."/>
            <person name="Zhivin O."/>
            <person name="Bayer E.A."/>
            <person name="Brown S.D."/>
        </authorList>
    </citation>
    <scope>NUCLEOTIDE SEQUENCE [LARGE SCALE GENOMIC DNA]</scope>
    <source>
        <strain evidence="2">DSM 2933</strain>
    </source>
</reference>
<keyword evidence="2" id="KW-1185">Reference proteome</keyword>
<evidence type="ECO:0000313" key="1">
    <source>
        <dbReference type="EMBL" id="KNY24946.1"/>
    </source>
</evidence>
<comment type="caution">
    <text evidence="1">The sequence shown here is derived from an EMBL/GenBank/DDBJ whole genome shotgun (WGS) entry which is preliminary data.</text>
</comment>
<dbReference type="Proteomes" id="UP000036923">
    <property type="component" value="Unassembled WGS sequence"/>
</dbReference>
<dbReference type="RefSeq" id="WP_050752954.1">
    <property type="nucleotide sequence ID" value="NZ_JQKC01000009.1"/>
</dbReference>
<dbReference type="OrthoDB" id="2085789at2"/>
<protein>
    <submittedName>
        <fullName evidence="1">Uncharacterized protein</fullName>
    </submittedName>
</protein>
<dbReference type="EMBL" id="LGTC01000001">
    <property type="protein sequence ID" value="KNY24946.1"/>
    <property type="molecule type" value="Genomic_DNA"/>
</dbReference>